<sequence length="663" mass="73534">MGERGKKSTGGNTEPMPFVRKWGASANSSGGAAPAEPPSFSAPPPPAPVCYDDIVAGPAPPPPEGNEEITSSRSSHEKDRDRRDKDRGDRDRRRDKDRDRDHRRRSRSRDRERGERRRHRSKSSSRDRDRDRRRRRDRSRSHDRRRDRSRDRSRSPAAKKEKVESPAPAPQEEKSTAPSGGLFPIGIKAPTGAQSLLTRSDLKPDEAAREARRKERKSRWSCTKSFVPGMPTILPSDLSEEQRQGYLLQLEIEEATRKLRLGDFIGNPDPKQRSPSPEPIYDSNGKRLNTREIRKRQELEQLRHEKIQNLLKLNPNYKPPADYRMPNIRLHDKVWIPQEEHPEINFVGLLIGPRGNTLKALETETGAKIIIRGKGSVKEGKLGRREGPMPGENEPLHAYVTGTDSNTIKKACEKIRSIINEALNIPDGQNELRKLQLRELALLNGTLRPEDAVSGMRCSNCGSDQHKSYECPDAPNVTANIICSMCGGAGHIARDCKTPRTAIIGQNGEVVGMDDEYTALMAELGEQPKDAAPIVRVNLTQRQQPQNYSWGAAGGAVGSQWHTDPSAAVAAQYLSQLHGGNQQHSLNTTVESAAAYAAWSQKLYGVNGEWQGEGSYPMPVPPPPSEGVAPVESKPTPAELAQQAMNWAALYQAAPPPPPPVDQ</sequence>
<feature type="compositionally biased region" description="Basic and acidic residues" evidence="13">
    <location>
        <begin position="74"/>
        <end position="100"/>
    </location>
</feature>
<comment type="subcellular location">
    <subcellularLocation>
        <location evidence="1 12">Nucleus</location>
    </subcellularLocation>
</comment>
<keyword evidence="8 12" id="KW-0508">mRNA splicing</keyword>
<evidence type="ECO:0000256" key="5">
    <source>
        <dbReference type="ARBA" id="ARBA00022771"/>
    </source>
</evidence>
<dbReference type="PROSITE" id="PS50158">
    <property type="entry name" value="ZF_CCHC"/>
    <property type="match status" value="1"/>
</dbReference>
<keyword evidence="15" id="KW-1185">Reference proteome</keyword>
<keyword evidence="5 10" id="KW-0863">Zinc-finger</keyword>
<dbReference type="FunFam" id="3.30.1370.10:FF:000126">
    <property type="entry name" value="Protein CBR-SFA-1"/>
    <property type="match status" value="1"/>
</dbReference>
<evidence type="ECO:0000259" key="14">
    <source>
        <dbReference type="PROSITE" id="PS50158"/>
    </source>
</evidence>
<dbReference type="SMART" id="SM00322">
    <property type="entry name" value="KH"/>
    <property type="match status" value="1"/>
</dbReference>
<dbReference type="Pfam" id="PF22675">
    <property type="entry name" value="KH-I_KHDC4-BBP"/>
    <property type="match status" value="1"/>
</dbReference>
<evidence type="ECO:0000256" key="7">
    <source>
        <dbReference type="ARBA" id="ARBA00022884"/>
    </source>
</evidence>
<evidence type="ECO:0000256" key="6">
    <source>
        <dbReference type="ARBA" id="ARBA00022833"/>
    </source>
</evidence>
<dbReference type="InterPro" id="IPR001878">
    <property type="entry name" value="Znf_CCHC"/>
</dbReference>
<evidence type="ECO:0000256" key="1">
    <source>
        <dbReference type="ARBA" id="ARBA00004123"/>
    </source>
</evidence>
<evidence type="ECO:0000256" key="11">
    <source>
        <dbReference type="PROSITE-ProRule" id="PRU00117"/>
    </source>
</evidence>
<reference evidence="16" key="1">
    <citation type="submission" date="2016-11" db="UniProtKB">
        <authorList>
            <consortium name="WormBaseParasite"/>
        </authorList>
    </citation>
    <scope>IDENTIFICATION</scope>
</reference>
<evidence type="ECO:0000256" key="10">
    <source>
        <dbReference type="PROSITE-ProRule" id="PRU00047"/>
    </source>
</evidence>
<keyword evidence="4 12" id="KW-0479">Metal-binding</keyword>
<dbReference type="GO" id="GO:0048024">
    <property type="term" value="P:regulation of mRNA splicing, via spliceosome"/>
    <property type="evidence" value="ECO:0007669"/>
    <property type="project" value="TreeGrafter"/>
</dbReference>
<evidence type="ECO:0000256" key="8">
    <source>
        <dbReference type="ARBA" id="ARBA00023187"/>
    </source>
</evidence>
<dbReference type="InterPro" id="IPR055256">
    <property type="entry name" value="KH_1_KHDC4/BBP-like"/>
</dbReference>
<evidence type="ECO:0000313" key="15">
    <source>
        <dbReference type="Proteomes" id="UP000095287"/>
    </source>
</evidence>
<name>A0A1I7ZDE2_9BILA</name>
<dbReference type="GO" id="GO:0008270">
    <property type="term" value="F:zinc ion binding"/>
    <property type="evidence" value="ECO:0007669"/>
    <property type="project" value="UniProtKB-UniRule"/>
</dbReference>
<dbReference type="GO" id="GO:0005681">
    <property type="term" value="C:spliceosomal complex"/>
    <property type="evidence" value="ECO:0007669"/>
    <property type="project" value="UniProtKB-KW"/>
</dbReference>
<dbReference type="PANTHER" id="PTHR11208:SF45">
    <property type="entry name" value="SPLICING FACTOR 1"/>
    <property type="match status" value="1"/>
</dbReference>
<dbReference type="Gene3D" id="4.10.60.10">
    <property type="entry name" value="Zinc finger, CCHC-type"/>
    <property type="match status" value="1"/>
</dbReference>
<feature type="compositionally biased region" description="Pro residues" evidence="13">
    <location>
        <begin position="35"/>
        <end position="48"/>
    </location>
</feature>
<dbReference type="WBParaSite" id="L893_g25053.t1">
    <property type="protein sequence ID" value="L893_g25053.t1"/>
    <property type="gene ID" value="L893_g25053"/>
</dbReference>
<dbReference type="InterPro" id="IPR045071">
    <property type="entry name" value="BBP-like"/>
</dbReference>
<dbReference type="InterPro" id="IPR036875">
    <property type="entry name" value="Znf_CCHC_sf"/>
</dbReference>
<dbReference type="Gene3D" id="6.10.140.1790">
    <property type="match status" value="1"/>
</dbReference>
<dbReference type="InterPro" id="IPR036612">
    <property type="entry name" value="KH_dom_type_1_sf"/>
</dbReference>
<keyword evidence="7 11" id="KW-0694">RNA-binding</keyword>
<dbReference type="Gene3D" id="3.30.1370.10">
    <property type="entry name" value="K Homology domain, type 1"/>
    <property type="match status" value="1"/>
</dbReference>
<organism evidence="15 16">
    <name type="scientific">Steinernema glaseri</name>
    <dbReference type="NCBI Taxonomy" id="37863"/>
    <lineage>
        <taxon>Eukaryota</taxon>
        <taxon>Metazoa</taxon>
        <taxon>Ecdysozoa</taxon>
        <taxon>Nematoda</taxon>
        <taxon>Chromadorea</taxon>
        <taxon>Rhabditida</taxon>
        <taxon>Tylenchina</taxon>
        <taxon>Panagrolaimomorpha</taxon>
        <taxon>Strongyloidoidea</taxon>
        <taxon>Steinernematidae</taxon>
        <taxon>Steinernema</taxon>
    </lineage>
</organism>
<feature type="compositionally biased region" description="Basic residues" evidence="13">
    <location>
        <begin position="131"/>
        <end position="143"/>
    </location>
</feature>
<protein>
    <recommendedName>
        <fullName evidence="12">Branchpoint-bridging protein</fullName>
    </recommendedName>
</protein>
<evidence type="ECO:0000256" key="4">
    <source>
        <dbReference type="ARBA" id="ARBA00022723"/>
    </source>
</evidence>
<evidence type="ECO:0000313" key="16">
    <source>
        <dbReference type="WBParaSite" id="L893_g25053.t1"/>
    </source>
</evidence>
<dbReference type="InterPro" id="IPR047086">
    <property type="entry name" value="SF1-HH_sf"/>
</dbReference>
<dbReference type="InterPro" id="IPR032570">
    <property type="entry name" value="SF1-HH"/>
</dbReference>
<dbReference type="GO" id="GO:0019899">
    <property type="term" value="F:enzyme binding"/>
    <property type="evidence" value="ECO:0007669"/>
    <property type="project" value="UniProtKB-ARBA"/>
</dbReference>
<dbReference type="GO" id="GO:0003729">
    <property type="term" value="F:mRNA binding"/>
    <property type="evidence" value="ECO:0007669"/>
    <property type="project" value="TreeGrafter"/>
</dbReference>
<evidence type="ECO:0000256" key="9">
    <source>
        <dbReference type="ARBA" id="ARBA00023242"/>
    </source>
</evidence>
<keyword evidence="6 12" id="KW-0862">Zinc</keyword>
<feature type="compositionally biased region" description="Basic and acidic residues" evidence="13">
    <location>
        <begin position="200"/>
        <end position="213"/>
    </location>
</feature>
<dbReference type="SUPFAM" id="SSF57756">
    <property type="entry name" value="Retrovirus zinc finger-like domains"/>
    <property type="match status" value="1"/>
</dbReference>
<keyword evidence="9 12" id="KW-0539">Nucleus</keyword>
<dbReference type="InterPro" id="IPR004087">
    <property type="entry name" value="KH_dom"/>
</dbReference>
<feature type="compositionally biased region" description="Basic and acidic residues" evidence="13">
    <location>
        <begin position="144"/>
        <end position="164"/>
    </location>
</feature>
<feature type="region of interest" description="Disordered" evidence="13">
    <location>
        <begin position="615"/>
        <end position="638"/>
    </location>
</feature>
<dbReference type="CDD" id="cd22382">
    <property type="entry name" value="KH-I_SF1"/>
    <property type="match status" value="1"/>
</dbReference>
<keyword evidence="12" id="KW-0747">Spliceosome</keyword>
<dbReference type="Pfam" id="PF16275">
    <property type="entry name" value="SF1-HH"/>
    <property type="match status" value="1"/>
</dbReference>
<feature type="compositionally biased region" description="Low complexity" evidence="13">
    <location>
        <begin position="23"/>
        <end position="34"/>
    </location>
</feature>
<comment type="similarity">
    <text evidence="2 12">Belongs to the BBP/SF1 family.</text>
</comment>
<dbReference type="SUPFAM" id="SSF54791">
    <property type="entry name" value="Eukaryotic type KH-domain (KH-domain type I)"/>
    <property type="match status" value="1"/>
</dbReference>
<evidence type="ECO:0000256" key="12">
    <source>
        <dbReference type="RuleBase" id="RU367126"/>
    </source>
</evidence>
<evidence type="ECO:0000256" key="2">
    <source>
        <dbReference type="ARBA" id="ARBA00010382"/>
    </source>
</evidence>
<feature type="region of interest" description="Disordered" evidence="13">
    <location>
        <begin position="1"/>
        <end position="223"/>
    </location>
</feature>
<dbReference type="Pfam" id="PF00098">
    <property type="entry name" value="zf-CCHC"/>
    <property type="match status" value="1"/>
</dbReference>
<keyword evidence="3 12" id="KW-0507">mRNA processing</keyword>
<comment type="function">
    <text evidence="12">Necessary for the splicing of pre-mRNA. Has a role in the recognition of the branch site (5'-UACUAAC-3'), the pyrimidine tract and the 3'-splice site at the 3'-end of introns.</text>
</comment>
<dbReference type="GO" id="GO:0000398">
    <property type="term" value="P:mRNA splicing, via spliceosome"/>
    <property type="evidence" value="ECO:0007669"/>
    <property type="project" value="UniProtKB-UniRule"/>
</dbReference>
<accession>A0A1I7ZDE2</accession>
<dbReference type="GO" id="GO:0045131">
    <property type="term" value="F:pre-mRNA branch point binding"/>
    <property type="evidence" value="ECO:0007669"/>
    <property type="project" value="UniProtKB-UniRule"/>
</dbReference>
<proteinExistence type="inferred from homology"/>
<evidence type="ECO:0000256" key="13">
    <source>
        <dbReference type="SAM" id="MobiDB-lite"/>
    </source>
</evidence>
<dbReference type="Proteomes" id="UP000095287">
    <property type="component" value="Unplaced"/>
</dbReference>
<dbReference type="AlphaFoldDB" id="A0A1I7ZDE2"/>
<dbReference type="PROSITE" id="PS50084">
    <property type="entry name" value="KH_TYPE_1"/>
    <property type="match status" value="1"/>
</dbReference>
<evidence type="ECO:0000256" key="3">
    <source>
        <dbReference type="ARBA" id="ARBA00022664"/>
    </source>
</evidence>
<dbReference type="SMART" id="SM00343">
    <property type="entry name" value="ZnF_C2HC"/>
    <property type="match status" value="2"/>
</dbReference>
<feature type="domain" description="CCHC-type" evidence="14">
    <location>
        <begin position="483"/>
        <end position="497"/>
    </location>
</feature>
<feature type="region of interest" description="Disordered" evidence="13">
    <location>
        <begin position="262"/>
        <end position="287"/>
    </location>
</feature>
<dbReference type="PANTHER" id="PTHR11208">
    <property type="entry name" value="RNA-BINDING PROTEIN RELATED"/>
    <property type="match status" value="1"/>
</dbReference>